<protein>
    <submittedName>
        <fullName evidence="1">Uncharacterized protein</fullName>
    </submittedName>
</protein>
<gene>
    <name evidence="1" type="ORF">MILVUS5_LOCUS27411</name>
</gene>
<evidence type="ECO:0000313" key="1">
    <source>
        <dbReference type="EMBL" id="CAJ2661745.1"/>
    </source>
</evidence>
<evidence type="ECO:0000313" key="2">
    <source>
        <dbReference type="Proteomes" id="UP001177021"/>
    </source>
</evidence>
<dbReference type="EMBL" id="CASHSV030000409">
    <property type="protein sequence ID" value="CAJ2661745.1"/>
    <property type="molecule type" value="Genomic_DNA"/>
</dbReference>
<accession>A0ACB0KYP7</accession>
<dbReference type="Proteomes" id="UP001177021">
    <property type="component" value="Unassembled WGS sequence"/>
</dbReference>
<comment type="caution">
    <text evidence="1">The sequence shown here is derived from an EMBL/GenBank/DDBJ whole genome shotgun (WGS) entry which is preliminary data.</text>
</comment>
<sequence length="550" mass="62028">MVKARILRIVVKIVVHSVYLPFPYNNPVEAAYDSILGGEGQGASEGAGAATTVSDSAGQATDGICSALLKARNAYDQGIVRRFRLVDLAKKIRIFTHLSSLSNREPLPHFLFITKFSFLHQILPFKACWIIRTCKESLHLRKHASKRAPAAPVTEDDRVERMANSMNVMAAAITAQTNAKIQRDLEKRKREVHAAGTRVLTSFNHQNPPRFRGDGGPAAADLWLQAIEKILGAIHCPEGEMVTLATYQLLGDAEYWWGNTRLLMEANFEEFTWENFKRKFLAKYFPEIARERYGEEFLKLQQGGMNVEAYAKKFESLSRYFRFVRDGIDEKYMCCRFQGGLRYELQDAVVPLGIRHFQVLVEKCQEIEDMRSKRVNSQRSFSVGGPSRPSNQSHNSGRQGNGPYDRPQINRESNRSANQVTRGNQVREKQACFRCGEVGHYANECGAQDPLCYNCKKTGHYVRDCKAPRAEPSVNANQGARPTATGRVYYMGTGVSGQARNANHEDGQIAGLLDHKNLQGITSLKMMECHMRPLVVRMARTSWIMPESRE</sequence>
<reference evidence="1" key="1">
    <citation type="submission" date="2023-10" db="EMBL/GenBank/DDBJ databases">
        <authorList>
            <person name="Rodriguez Cubillos JULIANA M."/>
            <person name="De Vega J."/>
        </authorList>
    </citation>
    <scope>NUCLEOTIDE SEQUENCE</scope>
</reference>
<organism evidence="1 2">
    <name type="scientific">Trifolium pratense</name>
    <name type="common">Red clover</name>
    <dbReference type="NCBI Taxonomy" id="57577"/>
    <lineage>
        <taxon>Eukaryota</taxon>
        <taxon>Viridiplantae</taxon>
        <taxon>Streptophyta</taxon>
        <taxon>Embryophyta</taxon>
        <taxon>Tracheophyta</taxon>
        <taxon>Spermatophyta</taxon>
        <taxon>Magnoliopsida</taxon>
        <taxon>eudicotyledons</taxon>
        <taxon>Gunneridae</taxon>
        <taxon>Pentapetalae</taxon>
        <taxon>rosids</taxon>
        <taxon>fabids</taxon>
        <taxon>Fabales</taxon>
        <taxon>Fabaceae</taxon>
        <taxon>Papilionoideae</taxon>
        <taxon>50 kb inversion clade</taxon>
        <taxon>NPAAA clade</taxon>
        <taxon>Hologalegina</taxon>
        <taxon>IRL clade</taxon>
        <taxon>Trifolieae</taxon>
        <taxon>Trifolium</taxon>
    </lineage>
</organism>
<name>A0ACB0KYP7_TRIPR</name>
<proteinExistence type="predicted"/>
<keyword evidence="2" id="KW-1185">Reference proteome</keyword>